<evidence type="ECO:0000256" key="3">
    <source>
        <dbReference type="ARBA" id="ARBA00022801"/>
    </source>
</evidence>
<dbReference type="SMART" id="SM00644">
    <property type="entry name" value="Ami_2"/>
    <property type="match status" value="1"/>
</dbReference>
<dbReference type="InterPro" id="IPR036505">
    <property type="entry name" value="Amidase/PGRP_sf"/>
</dbReference>
<keyword evidence="7" id="KW-1185">Reference proteome</keyword>
<evidence type="ECO:0000256" key="2">
    <source>
        <dbReference type="ARBA" id="ARBA00011901"/>
    </source>
</evidence>
<dbReference type="InterPro" id="IPR002502">
    <property type="entry name" value="Amidase_domain"/>
</dbReference>
<dbReference type="GO" id="GO:0008745">
    <property type="term" value="F:N-acetylmuramoyl-L-alanine amidase activity"/>
    <property type="evidence" value="ECO:0007669"/>
    <property type="project" value="UniProtKB-EC"/>
</dbReference>
<organism evidence="6 7">
    <name type="scientific">Pseudoxanthomonas taiwanensis J19</name>
    <dbReference type="NCBI Taxonomy" id="935569"/>
    <lineage>
        <taxon>Bacteria</taxon>
        <taxon>Pseudomonadati</taxon>
        <taxon>Pseudomonadota</taxon>
        <taxon>Gammaproteobacteria</taxon>
        <taxon>Lysobacterales</taxon>
        <taxon>Lysobacteraceae</taxon>
        <taxon>Pseudoxanthomonas</taxon>
    </lineage>
</organism>
<dbReference type="GO" id="GO:0071555">
    <property type="term" value="P:cell wall organization"/>
    <property type="evidence" value="ECO:0007669"/>
    <property type="project" value="UniProtKB-KW"/>
</dbReference>
<dbReference type="Pfam" id="PF01510">
    <property type="entry name" value="Amidase_2"/>
    <property type="match status" value="1"/>
</dbReference>
<dbReference type="GO" id="GO:0019867">
    <property type="term" value="C:outer membrane"/>
    <property type="evidence" value="ECO:0007669"/>
    <property type="project" value="TreeGrafter"/>
</dbReference>
<evidence type="ECO:0000256" key="4">
    <source>
        <dbReference type="ARBA" id="ARBA00023316"/>
    </source>
</evidence>
<dbReference type="Gene3D" id="3.40.80.10">
    <property type="entry name" value="Peptidoglycan recognition protein-like"/>
    <property type="match status" value="1"/>
</dbReference>
<dbReference type="EMBL" id="VLJS01000060">
    <property type="protein sequence ID" value="TWH09981.1"/>
    <property type="molecule type" value="Genomic_DNA"/>
</dbReference>
<evidence type="ECO:0000259" key="5">
    <source>
        <dbReference type="SMART" id="SM00644"/>
    </source>
</evidence>
<reference evidence="6 7" key="1">
    <citation type="submission" date="2019-07" db="EMBL/GenBank/DDBJ databases">
        <title>Genome sequencing of lignin-degrading bacterial isolates.</title>
        <authorList>
            <person name="Gladden J."/>
        </authorList>
    </citation>
    <scope>NUCLEOTIDE SEQUENCE [LARGE SCALE GENOMIC DNA]</scope>
    <source>
        <strain evidence="6 7">J19</strain>
    </source>
</reference>
<dbReference type="GO" id="GO:0009254">
    <property type="term" value="P:peptidoglycan turnover"/>
    <property type="evidence" value="ECO:0007669"/>
    <property type="project" value="TreeGrafter"/>
</dbReference>
<dbReference type="EC" id="3.5.1.28" evidence="2"/>
<dbReference type="AlphaFoldDB" id="A0A562DK48"/>
<dbReference type="InterPro" id="IPR051206">
    <property type="entry name" value="NAMLAA_amidase_2"/>
</dbReference>
<dbReference type="GO" id="GO:0009253">
    <property type="term" value="P:peptidoglycan catabolic process"/>
    <property type="evidence" value="ECO:0007669"/>
    <property type="project" value="InterPro"/>
</dbReference>
<keyword evidence="3" id="KW-0378">Hydrolase</keyword>
<accession>A0A562DK48</accession>
<dbReference type="CDD" id="cd06583">
    <property type="entry name" value="PGRP"/>
    <property type="match status" value="1"/>
</dbReference>
<dbReference type="PANTHER" id="PTHR30417:SF1">
    <property type="entry name" value="N-ACETYLMURAMOYL-L-ALANINE AMIDASE AMID"/>
    <property type="match status" value="1"/>
</dbReference>
<comment type="caution">
    <text evidence="6">The sequence shown here is derived from an EMBL/GenBank/DDBJ whole genome shotgun (WGS) entry which is preliminary data.</text>
</comment>
<feature type="domain" description="N-acetylmuramoyl-L-alanine amidase" evidence="5">
    <location>
        <begin position="49"/>
        <end position="184"/>
    </location>
</feature>
<keyword evidence="4" id="KW-0961">Cell wall biogenesis/degradation</keyword>
<comment type="catalytic activity">
    <reaction evidence="1">
        <text>Hydrolyzes the link between N-acetylmuramoyl residues and L-amino acid residues in certain cell-wall glycopeptides.</text>
        <dbReference type="EC" id="3.5.1.28"/>
    </reaction>
</comment>
<name>A0A562DK48_9GAMM</name>
<evidence type="ECO:0000313" key="7">
    <source>
        <dbReference type="Proteomes" id="UP000321583"/>
    </source>
</evidence>
<gene>
    <name evidence="6" type="ORF">L613_003100000070</name>
</gene>
<dbReference type="SUPFAM" id="SSF55846">
    <property type="entry name" value="N-acetylmuramoyl-L-alanine amidase-like"/>
    <property type="match status" value="1"/>
</dbReference>
<dbReference type="PANTHER" id="PTHR30417">
    <property type="entry name" value="N-ACETYLMURAMOYL-L-ALANINE AMIDASE AMID"/>
    <property type="match status" value="1"/>
</dbReference>
<evidence type="ECO:0000313" key="6">
    <source>
        <dbReference type="EMBL" id="TWH09981.1"/>
    </source>
</evidence>
<dbReference type="Proteomes" id="UP000321583">
    <property type="component" value="Unassembled WGS sequence"/>
</dbReference>
<proteinExistence type="predicted"/>
<evidence type="ECO:0000256" key="1">
    <source>
        <dbReference type="ARBA" id="ARBA00001561"/>
    </source>
</evidence>
<sequence>MRAGGSACRRRRGAVQWGMSPDLRTLFPAVLCLLLAACAHAPQRSPLAQWTPSPNHDARRPSLVVLHATEQGSVAESLHTLRTRNSGGPVSAHYLVGADGSVHQLVDDRRRAWHAGGGSWGALTELNSASIGIELDNDGAAPFPPAQIEALLRLLEDLATRLGIPRHAVIAHADLAPTRKRDPGPRFPWQRLAEAGFGLWPDPADGEPPPGFDPWLALQAIGWPLHDPVAAVRAYRRHYRGDEADTLDAEDLRILHSLVLQARRRR</sequence>
<protein>
    <recommendedName>
        <fullName evidence="2">N-acetylmuramoyl-L-alanine amidase</fullName>
        <ecNumber evidence="2">3.5.1.28</ecNumber>
    </recommendedName>
</protein>